<reference evidence="2 3" key="1">
    <citation type="submission" date="2016-07" db="EMBL/GenBank/DDBJ databases">
        <title>Complete genome sequence of the Lentzea guizhouensis DHS C013.</title>
        <authorList>
            <person name="Cao C."/>
        </authorList>
    </citation>
    <scope>NUCLEOTIDE SEQUENCE [LARGE SCALE GENOMIC DNA]</scope>
    <source>
        <strain evidence="2 3">DHS C013</strain>
    </source>
</reference>
<feature type="compositionally biased region" description="Polar residues" evidence="1">
    <location>
        <begin position="31"/>
        <end position="48"/>
    </location>
</feature>
<feature type="region of interest" description="Disordered" evidence="1">
    <location>
        <begin position="31"/>
        <end position="86"/>
    </location>
</feature>
<keyword evidence="3" id="KW-1185">Reference proteome</keyword>
<evidence type="ECO:0000313" key="3">
    <source>
        <dbReference type="Proteomes" id="UP000093053"/>
    </source>
</evidence>
<evidence type="ECO:0000256" key="1">
    <source>
        <dbReference type="SAM" id="MobiDB-lite"/>
    </source>
</evidence>
<sequence>MNGRPPTIGGGANRSKCSHRAENSCCTCASISAGPQQKTVPRGSAPSSNAPPRPMRTSTRPTGSSSRNGIAAIDRPTLTSRQSSPLRAAARTIGRIGVIPTAASHNASRATPGGALPPHRSTAES</sequence>
<feature type="compositionally biased region" description="Low complexity" evidence="1">
    <location>
        <begin position="55"/>
        <end position="67"/>
    </location>
</feature>
<dbReference type="KEGG" id="led:BBK82_43545"/>
<proteinExistence type="predicted"/>
<dbReference type="Proteomes" id="UP000093053">
    <property type="component" value="Chromosome"/>
</dbReference>
<accession>A0A1B2HVS2</accession>
<protein>
    <submittedName>
        <fullName evidence="2">Uncharacterized protein</fullName>
    </submittedName>
</protein>
<dbReference type="AlphaFoldDB" id="A0A1B2HVS2"/>
<gene>
    <name evidence="2" type="ORF">BBK82_43545</name>
</gene>
<name>A0A1B2HVS2_9PSEU</name>
<organism evidence="2 3">
    <name type="scientific">Lentzea guizhouensis</name>
    <dbReference type="NCBI Taxonomy" id="1586287"/>
    <lineage>
        <taxon>Bacteria</taxon>
        <taxon>Bacillati</taxon>
        <taxon>Actinomycetota</taxon>
        <taxon>Actinomycetes</taxon>
        <taxon>Pseudonocardiales</taxon>
        <taxon>Pseudonocardiaceae</taxon>
        <taxon>Lentzea</taxon>
    </lineage>
</organism>
<dbReference type="EMBL" id="CP016793">
    <property type="protein sequence ID" value="ANZ41798.1"/>
    <property type="molecule type" value="Genomic_DNA"/>
</dbReference>
<feature type="region of interest" description="Disordered" evidence="1">
    <location>
        <begin position="101"/>
        <end position="125"/>
    </location>
</feature>
<evidence type="ECO:0000313" key="2">
    <source>
        <dbReference type="EMBL" id="ANZ41798.1"/>
    </source>
</evidence>